<gene>
    <name evidence="2" type="ORF">GCM10010502_27470</name>
</gene>
<sequence length="126" mass="12886">MHTGPDELEVITPFVADVPAAKAYCQEIFGLPDGPPGQRRTHDGGGDGGPHTVAPAVTPGRSAPTVRPGPARARPGRPCPTRARPGSGPSQLTLTAVQEAATALYSALFAPYRSDAALRVAARAPA</sequence>
<accession>A0A8H9HP83</accession>
<dbReference type="EMBL" id="BMUB01000005">
    <property type="protein sequence ID" value="GGU74190.1"/>
    <property type="molecule type" value="Genomic_DNA"/>
</dbReference>
<dbReference type="AlphaFoldDB" id="A0A8H9HP83"/>
<reference evidence="2" key="1">
    <citation type="journal article" date="2014" name="Int. J. Syst. Evol. Microbiol.">
        <title>Complete genome sequence of Corynebacterium casei LMG S-19264T (=DSM 44701T), isolated from a smear-ripened cheese.</title>
        <authorList>
            <consortium name="US DOE Joint Genome Institute (JGI-PGF)"/>
            <person name="Walter F."/>
            <person name="Albersmeier A."/>
            <person name="Kalinowski J."/>
            <person name="Ruckert C."/>
        </authorList>
    </citation>
    <scope>NUCLEOTIDE SEQUENCE</scope>
    <source>
        <strain evidence="2">JCM 4434</strain>
    </source>
</reference>
<dbReference type="Proteomes" id="UP000610124">
    <property type="component" value="Unassembled WGS sequence"/>
</dbReference>
<comment type="caution">
    <text evidence="2">The sequence shown here is derived from an EMBL/GenBank/DDBJ whole genome shotgun (WGS) entry which is preliminary data.</text>
</comment>
<evidence type="ECO:0000256" key="1">
    <source>
        <dbReference type="SAM" id="MobiDB-lite"/>
    </source>
</evidence>
<protein>
    <submittedName>
        <fullName evidence="2">Uncharacterized protein</fullName>
    </submittedName>
</protein>
<organism evidence="2 3">
    <name type="scientific">Kitasatospora aureofaciens</name>
    <name type="common">Streptomyces aureofaciens</name>
    <dbReference type="NCBI Taxonomy" id="1894"/>
    <lineage>
        <taxon>Bacteria</taxon>
        <taxon>Bacillati</taxon>
        <taxon>Actinomycetota</taxon>
        <taxon>Actinomycetes</taxon>
        <taxon>Kitasatosporales</taxon>
        <taxon>Streptomycetaceae</taxon>
        <taxon>Kitasatospora</taxon>
    </lineage>
</organism>
<evidence type="ECO:0000313" key="3">
    <source>
        <dbReference type="Proteomes" id="UP000610124"/>
    </source>
</evidence>
<name>A0A8H9HP83_KITAU</name>
<proteinExistence type="predicted"/>
<evidence type="ECO:0000313" key="2">
    <source>
        <dbReference type="EMBL" id="GGU74190.1"/>
    </source>
</evidence>
<feature type="region of interest" description="Disordered" evidence="1">
    <location>
        <begin position="29"/>
        <end position="91"/>
    </location>
</feature>
<reference evidence="2" key="2">
    <citation type="submission" date="2020-09" db="EMBL/GenBank/DDBJ databases">
        <authorList>
            <person name="Sun Q."/>
            <person name="Ohkuma M."/>
        </authorList>
    </citation>
    <scope>NUCLEOTIDE SEQUENCE</scope>
    <source>
        <strain evidence="2">JCM 4434</strain>
    </source>
</reference>